<evidence type="ECO:0000256" key="1">
    <source>
        <dbReference type="ARBA" id="ARBA00009820"/>
    </source>
</evidence>
<dbReference type="InterPro" id="IPR016032">
    <property type="entry name" value="Sig_transdc_resp-reg_C-effctor"/>
</dbReference>
<dbReference type="Pfam" id="PF00486">
    <property type="entry name" value="Trans_reg_C"/>
    <property type="match status" value="1"/>
</dbReference>
<dbReference type="Gene3D" id="1.10.10.10">
    <property type="entry name" value="Winged helix-like DNA-binding domain superfamily/Winged helix DNA-binding domain"/>
    <property type="match status" value="1"/>
</dbReference>
<protein>
    <submittedName>
        <fullName evidence="6">Transcriptional regulator</fullName>
    </submittedName>
</protein>
<comment type="caution">
    <text evidence="6">The sequence shown here is derived from an EMBL/GenBank/DDBJ whole genome shotgun (WGS) entry which is preliminary data.</text>
</comment>
<dbReference type="SMART" id="SM00862">
    <property type="entry name" value="Trans_reg_C"/>
    <property type="match status" value="1"/>
</dbReference>
<dbReference type="GO" id="GO:0003677">
    <property type="term" value="F:DNA binding"/>
    <property type="evidence" value="ECO:0007669"/>
    <property type="project" value="UniProtKB-UniRule"/>
</dbReference>
<evidence type="ECO:0000256" key="4">
    <source>
        <dbReference type="SAM" id="MobiDB-lite"/>
    </source>
</evidence>
<keyword evidence="7" id="KW-1185">Reference proteome</keyword>
<dbReference type="EMBL" id="VIKS01000011">
    <property type="protein sequence ID" value="TQV85917.1"/>
    <property type="molecule type" value="Genomic_DNA"/>
</dbReference>
<dbReference type="InterPro" id="IPR001867">
    <property type="entry name" value="OmpR/PhoB-type_DNA-bd"/>
</dbReference>
<evidence type="ECO:0000259" key="5">
    <source>
        <dbReference type="PROSITE" id="PS51755"/>
    </source>
</evidence>
<evidence type="ECO:0000313" key="6">
    <source>
        <dbReference type="EMBL" id="TQV85917.1"/>
    </source>
</evidence>
<feature type="domain" description="OmpR/PhoB-type" evidence="5">
    <location>
        <begin position="2"/>
        <end position="98"/>
    </location>
</feature>
<comment type="similarity">
    <text evidence="1">Belongs to the TolB family.</text>
</comment>
<reference evidence="6 7" key="1">
    <citation type="submission" date="2019-07" db="EMBL/GenBank/DDBJ databases">
        <title>Draft genome for Aliikangiella sp. M105.</title>
        <authorList>
            <person name="Wang G."/>
        </authorList>
    </citation>
    <scope>NUCLEOTIDE SEQUENCE [LARGE SCALE GENOMIC DNA]</scope>
    <source>
        <strain evidence="6 7">M105</strain>
    </source>
</reference>
<dbReference type="PANTHER" id="PTHR36842">
    <property type="entry name" value="PROTEIN TOLB HOMOLOG"/>
    <property type="match status" value="1"/>
</dbReference>
<dbReference type="InterPro" id="IPR011659">
    <property type="entry name" value="WD40"/>
</dbReference>
<dbReference type="InterPro" id="IPR011042">
    <property type="entry name" value="6-blade_b-propeller_TolB-like"/>
</dbReference>
<proteinExistence type="inferred from homology"/>
<dbReference type="Proteomes" id="UP000315439">
    <property type="component" value="Unassembled WGS sequence"/>
</dbReference>
<accession>A0A545U8X3</accession>
<name>A0A545U8X3_9GAMM</name>
<dbReference type="RefSeq" id="WP_142932836.1">
    <property type="nucleotide sequence ID" value="NZ_ML660167.1"/>
</dbReference>
<dbReference type="InterPro" id="IPR036388">
    <property type="entry name" value="WH-like_DNA-bd_sf"/>
</dbReference>
<dbReference type="Pfam" id="PF07676">
    <property type="entry name" value="PD40"/>
    <property type="match status" value="1"/>
</dbReference>
<feature type="region of interest" description="Disordered" evidence="4">
    <location>
        <begin position="129"/>
        <end position="167"/>
    </location>
</feature>
<dbReference type="PROSITE" id="PS51755">
    <property type="entry name" value="OMPR_PHOB"/>
    <property type="match status" value="1"/>
</dbReference>
<evidence type="ECO:0000256" key="2">
    <source>
        <dbReference type="ARBA" id="ARBA00023125"/>
    </source>
</evidence>
<keyword evidence="2 3" id="KW-0238">DNA-binding</keyword>
<dbReference type="OrthoDB" id="5693682at2"/>
<dbReference type="AlphaFoldDB" id="A0A545U8X3"/>
<gene>
    <name evidence="6" type="ORF">FLL46_18515</name>
</gene>
<evidence type="ECO:0000256" key="3">
    <source>
        <dbReference type="PROSITE-ProRule" id="PRU01091"/>
    </source>
</evidence>
<dbReference type="SUPFAM" id="SSF82171">
    <property type="entry name" value="DPP6 N-terminal domain-like"/>
    <property type="match status" value="1"/>
</dbReference>
<dbReference type="GO" id="GO:0000160">
    <property type="term" value="P:phosphorelay signal transduction system"/>
    <property type="evidence" value="ECO:0007669"/>
    <property type="project" value="InterPro"/>
</dbReference>
<evidence type="ECO:0000313" key="7">
    <source>
        <dbReference type="Proteomes" id="UP000315439"/>
    </source>
</evidence>
<dbReference type="Gene3D" id="2.120.10.30">
    <property type="entry name" value="TolB, C-terminal domain"/>
    <property type="match status" value="3"/>
</dbReference>
<dbReference type="SUPFAM" id="SSF46894">
    <property type="entry name" value="C-terminal effector domain of the bipartite response regulators"/>
    <property type="match status" value="1"/>
</dbReference>
<dbReference type="CDD" id="cd00383">
    <property type="entry name" value="trans_reg_C"/>
    <property type="match status" value="1"/>
</dbReference>
<dbReference type="GO" id="GO:0006355">
    <property type="term" value="P:regulation of DNA-templated transcription"/>
    <property type="evidence" value="ECO:0007669"/>
    <property type="project" value="InterPro"/>
</dbReference>
<organism evidence="6 7">
    <name type="scientific">Aliikangiella coralliicola</name>
    <dbReference type="NCBI Taxonomy" id="2592383"/>
    <lineage>
        <taxon>Bacteria</taxon>
        <taxon>Pseudomonadati</taxon>
        <taxon>Pseudomonadota</taxon>
        <taxon>Gammaproteobacteria</taxon>
        <taxon>Oceanospirillales</taxon>
        <taxon>Pleioneaceae</taxon>
        <taxon>Aliikangiella</taxon>
    </lineage>
</organism>
<feature type="DNA-binding region" description="OmpR/PhoB-type" evidence="3">
    <location>
        <begin position="2"/>
        <end position="98"/>
    </location>
</feature>
<sequence>MSAQYWVGGFFIDLSRNQITQNRQSQTIAPKALAVLTYLAENQGQVVSQDALLSKVWQDTAVSPNTLQKSIAQLRKALGEEGNLYIKTHAKQGYSLECDVRWQDNVNSTISESAISDSAVSESTIAESATASGSAKDSDSLRDASSLKNSLDESQIKHSKGSIDLTPETAPSNTNFKLISIIAGVIILAIIGYQNLTPTKSQISFDQLRLLTATDDKEFDATYSPDGQYIVFHRYLDKQCVNKIWAKNTSTQKEFQLTQDWGAYGRHSFSIDGKKMVFLATEPCTEPVDQKYCHDLVSLDFEKALESPQQPKVILQCKNSLVKKPVWLSDNKIALMKRHANRWKLIIYSPGDNSSRDLYDVNDGNLIDFAYSAKRNLIAVTSVHKDGKHYVEMLNPDGDILSSHTIERPPAIPKFRPIYPNFTPSHEQLIFSTGKQLFTLSFDGKVAKISSPFSDSMAQPEFHPDGKKLLMIKGPYDSDIVKLPLNQLAELNHSPLTTQTTQPNQIQSTQFQNRLPQSYTSIERTNVGEDFAIFQPEGELIAFWSERSGEPQIWISDGNDPKQVSRFPMDTYIRGFDWAADGKSLLVNANSILTQVFLDSNQKNFSLNYPVIRLFQWDSKNNSALLAISVNGKPIAVEYDFSNSEFKEISDKTILWAQKSEDGRLIYKDHLDQFWQSGPVEDRQIKSLTNQRSKAKGFMINGNVLYAFNRKNQLWSYDLDNESFKILGDFDKSIDYLTDINQTHLLMTIQVAAKKEVVELSLSE</sequence>